<feature type="compositionally biased region" description="Low complexity" evidence="1">
    <location>
        <begin position="269"/>
        <end position="283"/>
    </location>
</feature>
<dbReference type="InterPro" id="IPR038656">
    <property type="entry name" value="Peptidase_G1_sf"/>
</dbReference>
<dbReference type="PANTHER" id="PTHR37536">
    <property type="entry name" value="PUTATIVE (AFU_ORTHOLOGUE AFUA_3G02970)-RELATED"/>
    <property type="match status" value="1"/>
</dbReference>
<protein>
    <submittedName>
        <fullName evidence="2">G1 family glutamic endopeptidase</fullName>
    </submittedName>
</protein>
<feature type="region of interest" description="Disordered" evidence="1">
    <location>
        <begin position="266"/>
        <end position="286"/>
    </location>
</feature>
<dbReference type="InterPro" id="IPR000250">
    <property type="entry name" value="Peptidase_G1"/>
</dbReference>
<accession>A0ABW8SRC4</accession>
<dbReference type="Gene3D" id="2.60.120.700">
    <property type="entry name" value="Peptidase G1"/>
    <property type="match status" value="1"/>
</dbReference>
<name>A0ABW8SRC4_9CLOT</name>
<comment type="caution">
    <text evidence="2">The sequence shown here is derived from an EMBL/GenBank/DDBJ whole genome shotgun (WGS) entry which is preliminary data.</text>
</comment>
<dbReference type="PANTHER" id="PTHR37536:SF1">
    <property type="entry name" value="ASPERGILLOPEPSIN, PUTAITVE (AFU_ORTHOLOGUE AFUA_7G01200)"/>
    <property type="match status" value="1"/>
</dbReference>
<reference evidence="2 3" key="1">
    <citation type="submission" date="2024-11" db="EMBL/GenBank/DDBJ databases">
        <authorList>
            <person name="Heng Y.C."/>
            <person name="Lim A.C.H."/>
            <person name="Lee J.K.Y."/>
            <person name="Kittelmann S."/>
        </authorList>
    </citation>
    <scope>NUCLEOTIDE SEQUENCE [LARGE SCALE GENOMIC DNA]</scope>
    <source>
        <strain evidence="2 3">WILCCON 0269</strain>
    </source>
</reference>
<dbReference type="EMBL" id="JBJHZX010000051">
    <property type="protein sequence ID" value="MFL0198228.1"/>
    <property type="molecule type" value="Genomic_DNA"/>
</dbReference>
<evidence type="ECO:0000256" key="1">
    <source>
        <dbReference type="SAM" id="MobiDB-lite"/>
    </source>
</evidence>
<dbReference type="Pfam" id="PF01828">
    <property type="entry name" value="Peptidase_A4"/>
    <property type="match status" value="1"/>
</dbReference>
<evidence type="ECO:0000313" key="2">
    <source>
        <dbReference type="EMBL" id="MFL0198228.1"/>
    </source>
</evidence>
<dbReference type="Proteomes" id="UP001623660">
    <property type="component" value="Unassembled WGS sequence"/>
</dbReference>
<dbReference type="InterPro" id="IPR013320">
    <property type="entry name" value="ConA-like_dom_sf"/>
</dbReference>
<dbReference type="SUPFAM" id="SSF49899">
    <property type="entry name" value="Concanavalin A-like lectins/glucanases"/>
    <property type="match status" value="1"/>
</dbReference>
<gene>
    <name evidence="2" type="ORF">ACJDU8_22085</name>
</gene>
<sequence length="311" mass="33225">MKTLLRKIQIISLVVLIGLGISSIDNVASAKPITSKQYANSRNLRYHKQPQNTTATVNIPTNTEESSNWGGYIVTPTANSGYTSISGSWTVPNISSTQQNAVASQWIGLGGVSSTDLLQMGTIEQMENGQPTAEVFWEQLPDVAQDVISVPIGSTIKVSIAESSSSTWDLTFTVNTSGVQTQTQTISTTLDSSYAQGIGTSAEWISEDPSDTNGQLVPLANMGTVQYQSAMVNGQALNASGNTVQPIAMVSSSGAIVISPSELGTDGESFTTTSTNSTSSVSTGGHRLRRFPKRTLRHNSIPFSINRHYWR</sequence>
<evidence type="ECO:0000313" key="3">
    <source>
        <dbReference type="Proteomes" id="UP001623660"/>
    </source>
</evidence>
<dbReference type="CDD" id="cd13426">
    <property type="entry name" value="Peptidase_G1"/>
    <property type="match status" value="1"/>
</dbReference>
<keyword evidence="3" id="KW-1185">Reference proteome</keyword>
<organism evidence="2 3">
    <name type="scientific">Candidatus Clostridium eludens</name>
    <dbReference type="NCBI Taxonomy" id="3381663"/>
    <lineage>
        <taxon>Bacteria</taxon>
        <taxon>Bacillati</taxon>
        <taxon>Bacillota</taxon>
        <taxon>Clostridia</taxon>
        <taxon>Eubacteriales</taxon>
        <taxon>Clostridiaceae</taxon>
        <taxon>Clostridium</taxon>
    </lineage>
</organism>
<dbReference type="RefSeq" id="WP_406794334.1">
    <property type="nucleotide sequence ID" value="NZ_JBJHZX010000051.1"/>
</dbReference>
<proteinExistence type="predicted"/>